<dbReference type="PANTHER" id="PTHR33797:SF2">
    <property type="entry name" value="ORGANIC HYDROPEROXIDE RESISTANCE PROTEIN-LIKE"/>
    <property type="match status" value="1"/>
</dbReference>
<dbReference type="AlphaFoldDB" id="A0A2W5ZDA6"/>
<dbReference type="NCBIfam" id="TIGR03561">
    <property type="entry name" value="organ_hyd_perox"/>
    <property type="match status" value="1"/>
</dbReference>
<dbReference type="EMBL" id="QHBU01000135">
    <property type="protein sequence ID" value="PZR80796.1"/>
    <property type="molecule type" value="Genomic_DNA"/>
</dbReference>
<dbReference type="PANTHER" id="PTHR33797">
    <property type="entry name" value="ORGANIC HYDROPEROXIDE RESISTANCE PROTEIN-LIKE"/>
    <property type="match status" value="1"/>
</dbReference>
<comment type="similarity">
    <text evidence="1">Belongs to the OsmC/Ohr family.</text>
</comment>
<dbReference type="SUPFAM" id="SSF82784">
    <property type="entry name" value="OsmC-like"/>
    <property type="match status" value="1"/>
</dbReference>
<reference evidence="2 3" key="1">
    <citation type="journal article" date="2017" name="Nature">
        <title>Atmospheric trace gases support primary production in Antarctic desert surface soil.</title>
        <authorList>
            <person name="Ji M."/>
            <person name="Greening C."/>
            <person name="Vanwonterghem I."/>
            <person name="Carere C.R."/>
            <person name="Bay S.K."/>
            <person name="Steen J.A."/>
            <person name="Montgomery K."/>
            <person name="Lines T."/>
            <person name="Beardall J."/>
            <person name="van Dorst J."/>
            <person name="Snape I."/>
            <person name="Stott M.B."/>
            <person name="Hugenholtz P."/>
            <person name="Ferrari B.C."/>
        </authorList>
    </citation>
    <scope>NUCLEOTIDE SEQUENCE [LARGE SCALE GENOMIC DNA]</scope>
    <source>
        <strain evidence="2">RRmetagenome_bin12</strain>
    </source>
</reference>
<dbReference type="InterPro" id="IPR015946">
    <property type="entry name" value="KH_dom-like_a/b"/>
</dbReference>
<dbReference type="Pfam" id="PF02566">
    <property type="entry name" value="OsmC"/>
    <property type="match status" value="1"/>
</dbReference>
<dbReference type="Gene3D" id="3.30.300.20">
    <property type="match status" value="1"/>
</dbReference>
<organism evidence="2 3">
    <name type="scientific">Candidatus Aeolococcus gillhamiae</name>
    <dbReference type="NCBI Taxonomy" id="3127015"/>
    <lineage>
        <taxon>Bacteria</taxon>
        <taxon>Bacillati</taxon>
        <taxon>Candidatus Dormiibacterota</taxon>
        <taxon>Candidatus Dormibacteria</taxon>
        <taxon>Candidatus Aeolococcales</taxon>
        <taxon>Candidatus Aeolococcaceae</taxon>
        <taxon>Candidatus Aeolococcus</taxon>
    </lineage>
</organism>
<name>A0A2W5ZDA6_9BACT</name>
<dbReference type="Gene3D" id="2.20.25.10">
    <property type="match status" value="1"/>
</dbReference>
<dbReference type="InterPro" id="IPR036102">
    <property type="entry name" value="OsmC/Ohrsf"/>
</dbReference>
<evidence type="ECO:0000256" key="1">
    <source>
        <dbReference type="ARBA" id="ARBA00007378"/>
    </source>
</evidence>
<dbReference type="GO" id="GO:0006979">
    <property type="term" value="P:response to oxidative stress"/>
    <property type="evidence" value="ECO:0007669"/>
    <property type="project" value="InterPro"/>
</dbReference>
<dbReference type="Proteomes" id="UP000248724">
    <property type="component" value="Unassembled WGS sequence"/>
</dbReference>
<evidence type="ECO:0000313" key="3">
    <source>
        <dbReference type="Proteomes" id="UP000248724"/>
    </source>
</evidence>
<dbReference type="InterPro" id="IPR019953">
    <property type="entry name" value="OHR"/>
</dbReference>
<protein>
    <submittedName>
        <fullName evidence="2">Osmotically inducible protein C</fullName>
    </submittedName>
</protein>
<sequence>MSDVLYEATATAWGGREGRAATEDGRVDVQLSIPPGMGGAGGGGTNPEQLFATGYAAGFHSALKLVAAQQKVDVTDSAVSVTVALVGSLTTGIDLTARIEAELPGVDPDRARQLLEAAHQVCPYSRATRGNIVSEVSLAEG</sequence>
<dbReference type="InterPro" id="IPR003718">
    <property type="entry name" value="OsmC/Ohr_fam"/>
</dbReference>
<comment type="caution">
    <text evidence="2">The sequence shown here is derived from an EMBL/GenBank/DDBJ whole genome shotgun (WGS) entry which is preliminary data.</text>
</comment>
<proteinExistence type="inferred from homology"/>
<accession>A0A2W5ZDA6</accession>
<evidence type="ECO:0000313" key="2">
    <source>
        <dbReference type="EMBL" id="PZR80796.1"/>
    </source>
</evidence>
<gene>
    <name evidence="2" type="ORF">DLM65_07405</name>
</gene>